<reference evidence="2" key="2">
    <citation type="submission" date="2021-04" db="EMBL/GenBank/DDBJ databases">
        <authorList>
            <person name="Podell S."/>
        </authorList>
    </citation>
    <scope>NUCLEOTIDE SEQUENCE</scope>
    <source>
        <strain evidence="2">Hildebrandi</strain>
    </source>
</reference>
<dbReference type="OrthoDB" id="51542at2759"/>
<keyword evidence="1" id="KW-0472">Membrane</keyword>
<dbReference type="EMBL" id="JAGRRH010000017">
    <property type="protein sequence ID" value="KAG7352061.1"/>
    <property type="molecule type" value="Genomic_DNA"/>
</dbReference>
<keyword evidence="1" id="KW-1133">Transmembrane helix</keyword>
<keyword evidence="3" id="KW-1185">Reference proteome</keyword>
<accession>A0A9K3PMD5</accession>
<proteinExistence type="predicted"/>
<protein>
    <submittedName>
        <fullName evidence="2">Uncharacterized protein</fullName>
    </submittedName>
</protein>
<dbReference type="Proteomes" id="UP000693970">
    <property type="component" value="Unassembled WGS sequence"/>
</dbReference>
<feature type="transmembrane region" description="Helical" evidence="1">
    <location>
        <begin position="24"/>
        <end position="42"/>
    </location>
</feature>
<reference evidence="2" key="1">
    <citation type="journal article" date="2021" name="Sci. Rep.">
        <title>Diploid genomic architecture of Nitzschia inconspicua, an elite biomass production diatom.</title>
        <authorList>
            <person name="Oliver A."/>
            <person name="Podell S."/>
            <person name="Pinowska A."/>
            <person name="Traller J.C."/>
            <person name="Smith S.R."/>
            <person name="McClure R."/>
            <person name="Beliaev A."/>
            <person name="Bohutskyi P."/>
            <person name="Hill E.A."/>
            <person name="Rabines A."/>
            <person name="Zheng H."/>
            <person name="Allen L.Z."/>
            <person name="Kuo A."/>
            <person name="Grigoriev I.V."/>
            <person name="Allen A.E."/>
            <person name="Hazlebeck D."/>
            <person name="Allen E.E."/>
        </authorList>
    </citation>
    <scope>NUCLEOTIDE SEQUENCE</scope>
    <source>
        <strain evidence="2">Hildebrandi</strain>
    </source>
</reference>
<keyword evidence="1" id="KW-0812">Transmembrane</keyword>
<evidence type="ECO:0000313" key="2">
    <source>
        <dbReference type="EMBL" id="KAG7352061.1"/>
    </source>
</evidence>
<feature type="transmembrane region" description="Helical" evidence="1">
    <location>
        <begin position="120"/>
        <end position="140"/>
    </location>
</feature>
<organism evidence="2 3">
    <name type="scientific">Nitzschia inconspicua</name>
    <dbReference type="NCBI Taxonomy" id="303405"/>
    <lineage>
        <taxon>Eukaryota</taxon>
        <taxon>Sar</taxon>
        <taxon>Stramenopiles</taxon>
        <taxon>Ochrophyta</taxon>
        <taxon>Bacillariophyta</taxon>
        <taxon>Bacillariophyceae</taxon>
        <taxon>Bacillariophycidae</taxon>
        <taxon>Bacillariales</taxon>
        <taxon>Bacillariaceae</taxon>
        <taxon>Nitzschia</taxon>
    </lineage>
</organism>
<evidence type="ECO:0000256" key="1">
    <source>
        <dbReference type="SAM" id="Phobius"/>
    </source>
</evidence>
<comment type="caution">
    <text evidence="2">The sequence shown here is derived from an EMBL/GenBank/DDBJ whole genome shotgun (WGS) entry which is preliminary data.</text>
</comment>
<sequence length="220" mass="24831">MGLGIFLRHVKDRLTQPLLNSQDMGVALALYLVYPAILWLLIDKFHGICGAAAYARKAEAVAANDAVFLPFTVLLRSYKIATILLFQADAARKQEDDYVKGSNSSSGDFDEGCTWLKCRVWFHLTQELVGIFCVAFLLLICLPVLAFWFMVLGIVVTCFNIYLLLRRLWRDAHTEAMIVVAGNNEEEDVIFDTEPYGEEGEDLEFQEFLTNFAGDRNATE</sequence>
<gene>
    <name evidence="2" type="ORF">IV203_008109</name>
</gene>
<evidence type="ECO:0000313" key="3">
    <source>
        <dbReference type="Proteomes" id="UP000693970"/>
    </source>
</evidence>
<name>A0A9K3PMD5_9STRA</name>
<feature type="transmembrane region" description="Helical" evidence="1">
    <location>
        <begin position="146"/>
        <end position="165"/>
    </location>
</feature>
<dbReference type="AlphaFoldDB" id="A0A9K3PMD5"/>